<dbReference type="EMBL" id="VGIR01000029">
    <property type="protein sequence ID" value="MBM3331417.1"/>
    <property type="molecule type" value="Genomic_DNA"/>
</dbReference>
<accession>A0A937XE80</accession>
<organism evidence="1 2">
    <name type="scientific">candidate division WOR-3 bacterium</name>
    <dbReference type="NCBI Taxonomy" id="2052148"/>
    <lineage>
        <taxon>Bacteria</taxon>
        <taxon>Bacteria division WOR-3</taxon>
    </lineage>
</organism>
<comment type="caution">
    <text evidence="1">The sequence shown here is derived from an EMBL/GenBank/DDBJ whole genome shotgun (WGS) entry which is preliminary data.</text>
</comment>
<reference evidence="1" key="1">
    <citation type="submission" date="2019-03" db="EMBL/GenBank/DDBJ databases">
        <title>Lake Tanganyika Metagenome-Assembled Genomes (MAGs).</title>
        <authorList>
            <person name="Tran P."/>
        </authorList>
    </citation>
    <scope>NUCLEOTIDE SEQUENCE</scope>
    <source>
        <strain evidence="1">K_DeepCast_150m_m2_040</strain>
    </source>
</reference>
<evidence type="ECO:0000313" key="1">
    <source>
        <dbReference type="EMBL" id="MBM3331417.1"/>
    </source>
</evidence>
<evidence type="ECO:0000313" key="2">
    <source>
        <dbReference type="Proteomes" id="UP000779900"/>
    </source>
</evidence>
<dbReference type="SUPFAM" id="SSF159894">
    <property type="entry name" value="YgaC/TfoX-N like"/>
    <property type="match status" value="1"/>
</dbReference>
<name>A0A937XE80_UNCW3</name>
<protein>
    <submittedName>
        <fullName evidence="1">TfoX/Sxy family protein</fullName>
    </submittedName>
</protein>
<dbReference type="Proteomes" id="UP000779900">
    <property type="component" value="Unassembled WGS sequence"/>
</dbReference>
<dbReference type="AlphaFoldDB" id="A0A937XE80"/>
<gene>
    <name evidence="1" type="ORF">FJY68_06130</name>
</gene>
<proteinExistence type="predicted"/>
<sequence>MKVEFDVAQKQVLDEMLLKLPGARAGKMFGFPGYWTGGKLFACLYGPGVGFKLPPQRAAEILKKPGFVPFTPRGKQMAAWVMLKPGRAADLRRFESLFRESLDYVSGLRPVARKAKPQAKTRTPA</sequence>